<reference evidence="3" key="2">
    <citation type="submission" date="2020-03" db="EMBL/GenBank/DDBJ databases">
        <title>Complete Genome Sequence of Adlercreutzia sp. strain 8CFCBH1 Producing Equol, Isolated from Healthy Japanese Feces.</title>
        <authorList>
            <person name="Ogata Y."/>
            <person name="Sakamoto M."/>
            <person name="Ohkuma M."/>
            <person name="Hattori M."/>
            <person name="Suda W."/>
        </authorList>
    </citation>
    <scope>NUCLEOTIDE SEQUENCE [LARGE SCALE GENOMIC DNA]</scope>
    <source>
        <strain evidence="3">8CFCBH1</strain>
    </source>
</reference>
<feature type="compositionally biased region" description="Polar residues" evidence="1">
    <location>
        <begin position="54"/>
        <end position="69"/>
    </location>
</feature>
<gene>
    <name evidence="2" type="ORF">ADCFC_04720</name>
</gene>
<reference evidence="3" key="1">
    <citation type="journal article" date="2020" name="Microbiol. Resour. Announc.">
        <title>Complete Genome Sequence of Adlercreutzia sp. Strain 8CFCBH1, a Potent Producer of Equol, Isolated from Healthy Japanese Feces.</title>
        <authorList>
            <person name="Ogata Y."/>
            <person name="Sakamoto M."/>
            <person name="Ohkuma M."/>
            <person name="Hattori M."/>
            <person name="Suda W."/>
        </authorList>
    </citation>
    <scope>NUCLEOTIDE SEQUENCE [LARGE SCALE GENOMIC DNA]</scope>
    <source>
        <strain evidence="3">8CFCBH1</strain>
    </source>
</reference>
<dbReference type="RefSeq" id="WP_173111953.1">
    <property type="nucleotide sequence ID" value="NZ_AP022829.1"/>
</dbReference>
<dbReference type="AlphaFoldDB" id="A0A6F8SIK5"/>
<accession>A0A6F8SIK5</accession>
<dbReference type="Proteomes" id="UP000501727">
    <property type="component" value="Chromosome"/>
</dbReference>
<evidence type="ECO:0000313" key="2">
    <source>
        <dbReference type="EMBL" id="BCA87973.1"/>
    </source>
</evidence>
<evidence type="ECO:0000256" key="1">
    <source>
        <dbReference type="SAM" id="MobiDB-lite"/>
    </source>
</evidence>
<proteinExistence type="predicted"/>
<organism evidence="2 3">
    <name type="scientific">Adlercreutzia hattorii</name>
    <dbReference type="NCBI Taxonomy" id="2707299"/>
    <lineage>
        <taxon>Bacteria</taxon>
        <taxon>Bacillati</taxon>
        <taxon>Actinomycetota</taxon>
        <taxon>Coriobacteriia</taxon>
        <taxon>Eggerthellales</taxon>
        <taxon>Eggerthellaceae</taxon>
        <taxon>Adlercreutzia</taxon>
    </lineage>
</organism>
<evidence type="ECO:0000313" key="3">
    <source>
        <dbReference type="Proteomes" id="UP000501727"/>
    </source>
</evidence>
<sequence length="211" mass="23442">MTPNRHDIWSGPIIGYGDASSMSAGGRFEHPGNFEYDPQAENAKRASKGKSPKNRSPITKQHSRANSSAAGEHKTAKTKSCYRTKINILEQQLAKAARDKTMRADAAKRLRYLQTCLMRLTLALSTHTGDAEEYLNLVANFPFDEGYAIIHEAGCVIVKSDSSKHLCLKAVASESKLTLGLSGGKNYWIHRVEATCCDEYIGRTWHIIDLW</sequence>
<keyword evidence="3" id="KW-1185">Reference proteome</keyword>
<dbReference type="EMBL" id="AP022829">
    <property type="protein sequence ID" value="BCA87973.1"/>
    <property type="molecule type" value="Genomic_DNA"/>
</dbReference>
<dbReference type="KEGG" id="ahat:ADCFC_05920"/>
<protein>
    <submittedName>
        <fullName evidence="2">Uncharacterized protein</fullName>
    </submittedName>
</protein>
<feature type="region of interest" description="Disordered" evidence="1">
    <location>
        <begin position="20"/>
        <end position="78"/>
    </location>
</feature>
<name>A0A6F8SIK5_9ACTN</name>